<comment type="caution">
    <text evidence="3">The sequence shown here is derived from an EMBL/GenBank/DDBJ whole genome shotgun (WGS) entry which is preliminary data.</text>
</comment>
<evidence type="ECO:0008006" key="4">
    <source>
        <dbReference type="Google" id="ProtNLM"/>
    </source>
</evidence>
<reference evidence="3" key="1">
    <citation type="journal article" date="2019" name="Sci. Rep.">
        <title>Draft genome of Tanacetum cinerariifolium, the natural source of mosquito coil.</title>
        <authorList>
            <person name="Yamashiro T."/>
            <person name="Shiraishi A."/>
            <person name="Satake H."/>
            <person name="Nakayama K."/>
        </authorList>
    </citation>
    <scope>NUCLEOTIDE SEQUENCE</scope>
</reference>
<dbReference type="AlphaFoldDB" id="A0A699HK78"/>
<sequence>MSSSTHPIILYDNDVDDAFSSTSIPNYTSASPNYSPASSGNTFSDTSEDPSEDQLVPIAVSPFYEDPYMKIETIVNHLDELPLERIKEMKDKIRGIGNGRVIIQRDFDRLETELEEARSQIARLQKKQIGHDDEVVLARVRIFTLEMIIEDIQVRHRSDIRSLLDAIPPAMTQAAIRKLVADSVATALEAQAANMANADTEPR</sequence>
<feature type="region of interest" description="Disordered" evidence="2">
    <location>
        <begin position="27"/>
        <end position="52"/>
    </location>
</feature>
<evidence type="ECO:0000256" key="1">
    <source>
        <dbReference type="SAM" id="Coils"/>
    </source>
</evidence>
<gene>
    <name evidence="3" type="ORF">Tci_414639</name>
</gene>
<evidence type="ECO:0000313" key="3">
    <source>
        <dbReference type="EMBL" id="GEY42665.1"/>
    </source>
</evidence>
<dbReference type="EMBL" id="BKCJ010177580">
    <property type="protein sequence ID" value="GEY42665.1"/>
    <property type="molecule type" value="Genomic_DNA"/>
</dbReference>
<evidence type="ECO:0000256" key="2">
    <source>
        <dbReference type="SAM" id="MobiDB-lite"/>
    </source>
</evidence>
<accession>A0A699HK78</accession>
<proteinExistence type="predicted"/>
<organism evidence="3">
    <name type="scientific">Tanacetum cinerariifolium</name>
    <name type="common">Dalmatian daisy</name>
    <name type="synonym">Chrysanthemum cinerariifolium</name>
    <dbReference type="NCBI Taxonomy" id="118510"/>
    <lineage>
        <taxon>Eukaryota</taxon>
        <taxon>Viridiplantae</taxon>
        <taxon>Streptophyta</taxon>
        <taxon>Embryophyta</taxon>
        <taxon>Tracheophyta</taxon>
        <taxon>Spermatophyta</taxon>
        <taxon>Magnoliopsida</taxon>
        <taxon>eudicotyledons</taxon>
        <taxon>Gunneridae</taxon>
        <taxon>Pentapetalae</taxon>
        <taxon>asterids</taxon>
        <taxon>campanulids</taxon>
        <taxon>Asterales</taxon>
        <taxon>Asteraceae</taxon>
        <taxon>Asteroideae</taxon>
        <taxon>Anthemideae</taxon>
        <taxon>Anthemidinae</taxon>
        <taxon>Tanacetum</taxon>
    </lineage>
</organism>
<feature type="compositionally biased region" description="Polar residues" evidence="2">
    <location>
        <begin position="27"/>
        <end position="45"/>
    </location>
</feature>
<keyword evidence="1" id="KW-0175">Coiled coil</keyword>
<feature type="coiled-coil region" evidence="1">
    <location>
        <begin position="100"/>
        <end position="134"/>
    </location>
</feature>
<name>A0A699HK78_TANCI</name>
<protein>
    <recommendedName>
        <fullName evidence="4">Reverse transcriptase domain-containing protein</fullName>
    </recommendedName>
</protein>